<dbReference type="AlphaFoldDB" id="A0A166BVX8"/>
<protein>
    <submittedName>
        <fullName evidence="2">Uncharacterized protein</fullName>
    </submittedName>
</protein>
<evidence type="ECO:0000256" key="1">
    <source>
        <dbReference type="SAM" id="MobiDB-lite"/>
    </source>
</evidence>
<dbReference type="EMBL" id="KV428098">
    <property type="protein sequence ID" value="KZT36802.1"/>
    <property type="molecule type" value="Genomic_DNA"/>
</dbReference>
<reference evidence="2 3" key="1">
    <citation type="journal article" date="2016" name="Mol. Biol. Evol.">
        <title>Comparative Genomics of Early-Diverging Mushroom-Forming Fungi Provides Insights into the Origins of Lignocellulose Decay Capabilities.</title>
        <authorList>
            <person name="Nagy L.G."/>
            <person name="Riley R."/>
            <person name="Tritt A."/>
            <person name="Adam C."/>
            <person name="Daum C."/>
            <person name="Floudas D."/>
            <person name="Sun H."/>
            <person name="Yadav J.S."/>
            <person name="Pangilinan J."/>
            <person name="Larsson K.H."/>
            <person name="Matsuura K."/>
            <person name="Barry K."/>
            <person name="Labutti K."/>
            <person name="Kuo R."/>
            <person name="Ohm R.A."/>
            <person name="Bhattacharya S.S."/>
            <person name="Shirouzu T."/>
            <person name="Yoshinaga Y."/>
            <person name="Martin F.M."/>
            <person name="Grigoriev I.V."/>
            <person name="Hibbett D.S."/>
        </authorList>
    </citation>
    <scope>NUCLEOTIDE SEQUENCE [LARGE SCALE GENOMIC DNA]</scope>
    <source>
        <strain evidence="2 3">HHB10207 ss-3</strain>
    </source>
</reference>
<organism evidence="2 3">
    <name type="scientific">Sistotremastrum suecicum HHB10207 ss-3</name>
    <dbReference type="NCBI Taxonomy" id="1314776"/>
    <lineage>
        <taxon>Eukaryota</taxon>
        <taxon>Fungi</taxon>
        <taxon>Dikarya</taxon>
        <taxon>Basidiomycota</taxon>
        <taxon>Agaricomycotina</taxon>
        <taxon>Agaricomycetes</taxon>
        <taxon>Sistotremastrales</taxon>
        <taxon>Sistotremastraceae</taxon>
        <taxon>Sistotremastrum</taxon>
    </lineage>
</organism>
<proteinExistence type="predicted"/>
<keyword evidence="3" id="KW-1185">Reference proteome</keyword>
<name>A0A166BVX8_9AGAM</name>
<evidence type="ECO:0000313" key="3">
    <source>
        <dbReference type="Proteomes" id="UP000076798"/>
    </source>
</evidence>
<dbReference type="GO" id="GO:0000462">
    <property type="term" value="P:maturation of SSU-rRNA from tricistronic rRNA transcript (SSU-rRNA, 5.8S rRNA, LSU-rRNA)"/>
    <property type="evidence" value="ECO:0007669"/>
    <property type="project" value="TreeGrafter"/>
</dbReference>
<feature type="compositionally biased region" description="Basic residues" evidence="1">
    <location>
        <begin position="287"/>
        <end position="301"/>
    </location>
</feature>
<dbReference type="Proteomes" id="UP000076798">
    <property type="component" value="Unassembled WGS sequence"/>
</dbReference>
<dbReference type="OrthoDB" id="5556956at2759"/>
<feature type="region of interest" description="Disordered" evidence="1">
    <location>
        <begin position="34"/>
        <end position="140"/>
    </location>
</feature>
<sequence>MASSSDDERDHLLAALNAHGQQFLSSFDLSKVKPVRKRKRKNVDDDLDAAPSKLARGSKQVIEPNSDTDEEEWTVPTVVDHSTTAISKPKISSDVPTGRASFMSSKAARLVQEPSQSAGRSAKNDEEESGDERADAENDALLHKLIHTKLLSGSLNPELDLSPAERKKALAGRVIEVAGETKLGRGDRTIRQEEHNRASKHVRDGLREKQKQRDAKKLEEAKNLGNYYPGLKKLYDDSSSGAPKQREKGLRMGVGKFENGMLKLSRDDIAKVQGSSSRGGRGGRGGRGSRGRGGGKRGGRF</sequence>
<dbReference type="GO" id="GO:0005730">
    <property type="term" value="C:nucleolus"/>
    <property type="evidence" value="ECO:0007669"/>
    <property type="project" value="TreeGrafter"/>
</dbReference>
<feature type="region of interest" description="Disordered" evidence="1">
    <location>
        <begin position="186"/>
        <end position="301"/>
    </location>
</feature>
<feature type="compositionally biased region" description="Basic and acidic residues" evidence="1">
    <location>
        <begin position="186"/>
        <end position="222"/>
    </location>
</feature>
<dbReference type="STRING" id="1314776.A0A166BVX8"/>
<gene>
    <name evidence="2" type="ORF">SISSUDRAFT_919833</name>
</gene>
<accession>A0A166BVX8</accession>
<dbReference type="PANTHER" id="PTHR28096">
    <property type="entry name" value="PROTEIN FAF1"/>
    <property type="match status" value="1"/>
</dbReference>
<dbReference type="InterPro" id="IPR053030">
    <property type="entry name" value="Ribosomal_biogenesis_FAF1-like"/>
</dbReference>
<dbReference type="PANTHER" id="PTHR28096:SF1">
    <property type="entry name" value="PROTEIN FAF1"/>
    <property type="match status" value="1"/>
</dbReference>
<evidence type="ECO:0000313" key="2">
    <source>
        <dbReference type="EMBL" id="KZT36802.1"/>
    </source>
</evidence>
<feature type="compositionally biased region" description="Basic and acidic residues" evidence="1">
    <location>
        <begin position="131"/>
        <end position="140"/>
    </location>
</feature>
<feature type="compositionally biased region" description="Gly residues" evidence="1">
    <location>
        <begin position="277"/>
        <end position="286"/>
    </location>
</feature>